<dbReference type="InterPro" id="IPR045057">
    <property type="entry name" value="Gcn5-rel_NAT"/>
</dbReference>
<keyword evidence="6" id="KW-1185">Reference proteome</keyword>
<dbReference type="Proteomes" id="UP000035213">
    <property type="component" value="Chromosome"/>
</dbReference>
<evidence type="ECO:0000313" key="3">
    <source>
        <dbReference type="EMBL" id="AKK74922.1"/>
    </source>
</evidence>
<dbReference type="CDD" id="cd04301">
    <property type="entry name" value="NAT_SF"/>
    <property type="match status" value="1"/>
</dbReference>
<dbReference type="OrthoDB" id="9793389at2"/>
<dbReference type="STRING" id="1324352.OK18_12340"/>
<evidence type="ECO:0000313" key="4">
    <source>
        <dbReference type="EMBL" id="QIY92720.1"/>
    </source>
</evidence>
<dbReference type="Proteomes" id="UP000501570">
    <property type="component" value="Chromosome"/>
</dbReference>
<dbReference type="Gene3D" id="3.40.630.30">
    <property type="match status" value="1"/>
</dbReference>
<organism evidence="3 5">
    <name type="scientific">Chryseobacterium gallinarum</name>
    <dbReference type="NCBI Taxonomy" id="1324352"/>
    <lineage>
        <taxon>Bacteria</taxon>
        <taxon>Pseudomonadati</taxon>
        <taxon>Bacteroidota</taxon>
        <taxon>Flavobacteriia</taxon>
        <taxon>Flavobacteriales</taxon>
        <taxon>Weeksellaceae</taxon>
        <taxon>Chryseobacterium group</taxon>
        <taxon>Chryseobacterium</taxon>
    </lineage>
</organism>
<sequence length="94" mass="10524">MEVKQNNDDKHGSFEAFIDGRRAGMMTYTWAGEERFIIDHTEVEEAYNGKGVGKEMLLAAVDFARKNGKKIIPLCPFAKASFQKDAAIQDVLVN</sequence>
<dbReference type="EMBL" id="CP050995">
    <property type="protein sequence ID" value="QIY92720.1"/>
    <property type="molecule type" value="Genomic_DNA"/>
</dbReference>
<dbReference type="Pfam" id="PF14542">
    <property type="entry name" value="Acetyltransf_CG"/>
    <property type="match status" value="1"/>
</dbReference>
<dbReference type="SUPFAM" id="SSF55729">
    <property type="entry name" value="Acyl-CoA N-acyltransferases (Nat)"/>
    <property type="match status" value="1"/>
</dbReference>
<dbReference type="InterPro" id="IPR031165">
    <property type="entry name" value="GNAT_YJDJ"/>
</dbReference>
<dbReference type="PROSITE" id="PS51729">
    <property type="entry name" value="GNAT_YJDJ"/>
    <property type="match status" value="1"/>
</dbReference>
<reference evidence="3 5" key="1">
    <citation type="submission" date="2014-11" db="EMBL/GenBank/DDBJ databases">
        <authorList>
            <person name="Park G.-S."/>
            <person name="Hong S.-J."/>
            <person name="Jung B.K."/>
            <person name="Khan A.R."/>
            <person name="Kwak Y."/>
            <person name="Shin J.-H."/>
        </authorList>
    </citation>
    <scope>NUCLEOTIDE SEQUENCE [LARGE SCALE GENOMIC DNA]</scope>
    <source>
        <strain evidence="3 5">DSM 27622</strain>
    </source>
</reference>
<dbReference type="InterPro" id="IPR000182">
    <property type="entry name" value="GNAT_dom"/>
</dbReference>
<feature type="domain" description="N-acetyltransferase" evidence="2">
    <location>
        <begin position="6"/>
        <end position="93"/>
    </location>
</feature>
<evidence type="ECO:0000313" key="6">
    <source>
        <dbReference type="Proteomes" id="UP000501570"/>
    </source>
</evidence>
<dbReference type="PANTHER" id="PTHR31435:SF10">
    <property type="entry name" value="BSR4717 PROTEIN"/>
    <property type="match status" value="1"/>
</dbReference>
<keyword evidence="3" id="KW-0808">Transferase</keyword>
<dbReference type="PROSITE" id="PS51186">
    <property type="entry name" value="GNAT"/>
    <property type="match status" value="1"/>
</dbReference>
<dbReference type="InterPro" id="IPR016181">
    <property type="entry name" value="Acyl_CoA_acyltransferase"/>
</dbReference>
<evidence type="ECO:0000259" key="1">
    <source>
        <dbReference type="PROSITE" id="PS51186"/>
    </source>
</evidence>
<dbReference type="PANTHER" id="PTHR31435">
    <property type="entry name" value="PROTEIN NATD1"/>
    <property type="match status" value="1"/>
</dbReference>
<reference evidence="4 6" key="2">
    <citation type="submission" date="2019-09" db="EMBL/GenBank/DDBJ databases">
        <title>FDA dAtabase for Regulatory Grade micrObial Sequences (FDA-ARGOS): Supporting development and validation of Infectious Disease Dx tests.</title>
        <authorList>
            <person name="Sciortino C."/>
            <person name="Tallon L."/>
            <person name="Sadzewicz L."/>
            <person name="Vavikolanu K."/>
            <person name="Mehta A."/>
            <person name="Aluvathingal J."/>
            <person name="Nadendla S."/>
            <person name="Nandy P."/>
            <person name="Geyer C."/>
            <person name="Yan Y."/>
            <person name="Sichtig H."/>
        </authorList>
    </citation>
    <scope>NUCLEOTIDE SEQUENCE [LARGE SCALE GENOMIC DNA]</scope>
    <source>
        <strain evidence="4 6">FDAARGOS_636</strain>
    </source>
</reference>
<dbReference type="EMBL" id="CP009928">
    <property type="protein sequence ID" value="AKK74922.1"/>
    <property type="molecule type" value="Genomic_DNA"/>
</dbReference>
<dbReference type="KEGG" id="cgn:OK18_12340"/>
<dbReference type="PATRIC" id="fig|1324352.5.peg.2567"/>
<dbReference type="GO" id="GO:0016747">
    <property type="term" value="F:acyltransferase activity, transferring groups other than amino-acyl groups"/>
    <property type="evidence" value="ECO:0007669"/>
    <property type="project" value="InterPro"/>
</dbReference>
<proteinExistence type="predicted"/>
<evidence type="ECO:0000259" key="2">
    <source>
        <dbReference type="PROSITE" id="PS51729"/>
    </source>
</evidence>
<gene>
    <name evidence="4" type="ORF">FOB44_09730</name>
    <name evidence="3" type="ORF">OK18_12340</name>
</gene>
<feature type="domain" description="N-acetyltransferase" evidence="1">
    <location>
        <begin position="1"/>
        <end position="94"/>
    </location>
</feature>
<name>A0A0G3MCT6_CHRGL</name>
<protein>
    <submittedName>
        <fullName evidence="3">GNAT family acetyltransferase</fullName>
    </submittedName>
    <submittedName>
        <fullName evidence="4">N-acetyltransferase</fullName>
    </submittedName>
</protein>
<accession>A0A0G3MCT6</accession>
<dbReference type="AlphaFoldDB" id="A0A0G3MCT6"/>
<evidence type="ECO:0000313" key="5">
    <source>
        <dbReference type="Proteomes" id="UP000035213"/>
    </source>
</evidence>